<dbReference type="PANTHER" id="PTHR20961:SF148">
    <property type="entry name" value="EGF DOMAIN-SPECIFIC O-LINKED N-ACETYLGLUCOSAMINE TRANSFERASE"/>
    <property type="match status" value="1"/>
</dbReference>
<comment type="catalytic activity">
    <reaction evidence="9">
        <text>L-seryl-[protein] + UDP-N-acetyl-alpha-D-glucosamine = 3-O-(N-acetyl-beta-D-glucosaminyl)-L-seryl-[protein] + UDP + H(+)</text>
        <dbReference type="Rhea" id="RHEA:48904"/>
        <dbReference type="Rhea" id="RHEA-COMP:9863"/>
        <dbReference type="Rhea" id="RHEA-COMP:12251"/>
        <dbReference type="ChEBI" id="CHEBI:15378"/>
        <dbReference type="ChEBI" id="CHEBI:29999"/>
        <dbReference type="ChEBI" id="CHEBI:57705"/>
        <dbReference type="ChEBI" id="CHEBI:58223"/>
        <dbReference type="ChEBI" id="CHEBI:90838"/>
        <dbReference type="EC" id="2.4.1.255"/>
    </reaction>
</comment>
<evidence type="ECO:0000256" key="2">
    <source>
        <dbReference type="ARBA" id="ARBA00022676"/>
    </source>
</evidence>
<name>A0A224YNT3_9ACAR</name>
<evidence type="ECO:0000256" key="5">
    <source>
        <dbReference type="ARBA" id="ARBA00022824"/>
    </source>
</evidence>
<keyword evidence="5" id="KW-0256">Endoplasmic reticulum</keyword>
<evidence type="ECO:0000256" key="1">
    <source>
        <dbReference type="ARBA" id="ARBA00011970"/>
    </source>
</evidence>
<dbReference type="Pfam" id="PF04577">
    <property type="entry name" value="Glyco_transf_61"/>
    <property type="match status" value="1"/>
</dbReference>
<keyword evidence="3 12" id="KW-0808">Transferase</keyword>
<dbReference type="InterPro" id="IPR049625">
    <property type="entry name" value="Glyco_transf_61_cat"/>
</dbReference>
<evidence type="ECO:0000256" key="6">
    <source>
        <dbReference type="ARBA" id="ARBA00023180"/>
    </source>
</evidence>
<dbReference type="GO" id="GO:0005788">
    <property type="term" value="C:endoplasmic reticulum lumen"/>
    <property type="evidence" value="ECO:0007669"/>
    <property type="project" value="TreeGrafter"/>
</dbReference>
<dbReference type="EC" id="2.4.1.255" evidence="1"/>
<organism evidence="12">
    <name type="scientific">Rhipicephalus zambeziensis</name>
    <dbReference type="NCBI Taxonomy" id="60191"/>
    <lineage>
        <taxon>Eukaryota</taxon>
        <taxon>Metazoa</taxon>
        <taxon>Ecdysozoa</taxon>
        <taxon>Arthropoda</taxon>
        <taxon>Chelicerata</taxon>
        <taxon>Arachnida</taxon>
        <taxon>Acari</taxon>
        <taxon>Parasitiformes</taxon>
        <taxon>Ixodida</taxon>
        <taxon>Ixodoidea</taxon>
        <taxon>Ixodidae</taxon>
        <taxon>Rhipicephalinae</taxon>
        <taxon>Rhipicephalus</taxon>
        <taxon>Rhipicephalus</taxon>
    </lineage>
</organism>
<evidence type="ECO:0000256" key="3">
    <source>
        <dbReference type="ARBA" id="ARBA00022679"/>
    </source>
</evidence>
<dbReference type="PANTHER" id="PTHR20961">
    <property type="entry name" value="GLYCOSYLTRANSFERASE"/>
    <property type="match status" value="1"/>
</dbReference>
<dbReference type="InterPro" id="IPR007657">
    <property type="entry name" value="Glycosyltransferase_61"/>
</dbReference>
<accession>A0A224YNT3</accession>
<keyword evidence="6" id="KW-0325">Glycoprotein</keyword>
<proteinExistence type="predicted"/>
<evidence type="ECO:0000256" key="7">
    <source>
        <dbReference type="ARBA" id="ARBA00040944"/>
    </source>
</evidence>
<comment type="catalytic activity">
    <reaction evidence="10">
        <text>L-threonyl-[protein] + UDP-N-acetyl-alpha-D-glucosamine = 3-O-(N-acetyl-beta-D-glucosaminyl)-L-threonyl-[protein] + UDP + H(+)</text>
        <dbReference type="Rhea" id="RHEA:48908"/>
        <dbReference type="Rhea" id="RHEA-COMP:11060"/>
        <dbReference type="Rhea" id="RHEA-COMP:12252"/>
        <dbReference type="ChEBI" id="CHEBI:15378"/>
        <dbReference type="ChEBI" id="CHEBI:30013"/>
        <dbReference type="ChEBI" id="CHEBI:57705"/>
        <dbReference type="ChEBI" id="CHEBI:58223"/>
        <dbReference type="ChEBI" id="CHEBI:90840"/>
        <dbReference type="EC" id="2.4.1.255"/>
    </reaction>
</comment>
<reference evidence="12" key="1">
    <citation type="journal article" date="2017" name="Parasit. Vectors">
        <title>Sialotranscriptomics of Rhipicephalus zambeziensis reveals intricate expression profiles of secretory proteins and suggests tight temporal transcriptional regulation during blood-feeding.</title>
        <authorList>
            <person name="de Castro M.H."/>
            <person name="de Klerk D."/>
            <person name="Pienaar R."/>
            <person name="Rees D.J.G."/>
            <person name="Mans B.J."/>
        </authorList>
    </citation>
    <scope>NUCLEOTIDE SEQUENCE</scope>
    <source>
        <tissue evidence="12">Salivary glands</tissue>
    </source>
</reference>
<feature type="domain" description="Glycosyltransferase 61 catalytic" evidence="11">
    <location>
        <begin position="338"/>
        <end position="442"/>
    </location>
</feature>
<evidence type="ECO:0000313" key="12">
    <source>
        <dbReference type="EMBL" id="MAA19256.1"/>
    </source>
</evidence>
<evidence type="ECO:0000256" key="4">
    <source>
        <dbReference type="ARBA" id="ARBA00022729"/>
    </source>
</evidence>
<evidence type="ECO:0000256" key="9">
    <source>
        <dbReference type="ARBA" id="ARBA00048317"/>
    </source>
</evidence>
<dbReference type="AlphaFoldDB" id="A0A224YNT3"/>
<dbReference type="EMBL" id="GFPF01008110">
    <property type="protein sequence ID" value="MAA19256.1"/>
    <property type="molecule type" value="Transcribed_RNA"/>
</dbReference>
<dbReference type="GO" id="GO:0097363">
    <property type="term" value="F:protein O-acetylglucosaminyltransferase activity"/>
    <property type="evidence" value="ECO:0007669"/>
    <property type="project" value="UniProtKB-EC"/>
</dbReference>
<keyword evidence="4" id="KW-0732">Signal</keyword>
<sequence length="537" mass="61767">MNNAYKDSRRWQGRLHEVPNDYPNNMNLVRCYLLAAVVSITTSEVQKLYNLPEEHMGAFFRDNPEAARSCQEEPGCPYKHFINATSCWGYEPGCSAQDRYSVASCPEDSAGWASNKQQQQHFFFNQGDFGFIRERYKTLSILCQPHELGASLLECVSHMELCRAKNIRLDFKRLLSMTGLVKYREDILGPGLVGGYCRLDKDSLRLQGDRKSPLQSWYAELEHFEEMPFEGCDVVLDRPTVLMKLDATVNMYHHFCDFLNLYISMHFNNSLAGDFDILIWDTIPYRGTFLPMWSAFHSGKLRSLSEFRGKKVCLQDALFAFLPRMIFGMYYNLPLVPGCHSSGLFKAFNRHVLHKLNVKVLSPKGDVRVTLLSRGTKHRRILNEDELLAAARKLPGLAVQRVRFSHATDFRHQIEVMANTDVLIGMHGAGLTHVLFQPDWAVLLEIYNCDDPVCYKDLARLRGVKYFTWEDNTKLQAEDEGHHPTLGAHAKFTNYRFDVDEFLRLLRMTIYYVKKSQAATVELGTNRAQFVTGHQEL</sequence>
<protein>
    <recommendedName>
        <fullName evidence="7">EGF domain-specific O-linked N-acetylglucosamine transferase</fullName>
        <ecNumber evidence="1">2.4.1.255</ecNumber>
    </recommendedName>
    <alternativeName>
        <fullName evidence="8">Extracellular O-linked N-acetylglucosamine transferase</fullName>
    </alternativeName>
</protein>
<evidence type="ECO:0000256" key="8">
    <source>
        <dbReference type="ARBA" id="ARBA00042574"/>
    </source>
</evidence>
<evidence type="ECO:0000256" key="10">
    <source>
        <dbReference type="ARBA" id="ARBA00049432"/>
    </source>
</evidence>
<keyword evidence="2" id="KW-0328">Glycosyltransferase</keyword>
<evidence type="ECO:0000259" key="11">
    <source>
        <dbReference type="Pfam" id="PF04577"/>
    </source>
</evidence>